<dbReference type="Proteomes" id="UP000094714">
    <property type="component" value="Chromosome"/>
</dbReference>
<protein>
    <submittedName>
        <fullName evidence="1">Uncharacterized protein</fullName>
    </submittedName>
</protein>
<proteinExistence type="predicted"/>
<dbReference type="AlphaFoldDB" id="A0A1D7ZYF4"/>
<evidence type="ECO:0000313" key="1">
    <source>
        <dbReference type="EMBL" id="AOR74895.1"/>
    </source>
</evidence>
<sequence>MKTTIKSIDGNPYETSTIKRAGGWCKTGIKTFKQIIPERGTEASKDHRFMTVTK</sequence>
<reference evidence="1 2" key="1">
    <citation type="submission" date="2016-09" db="EMBL/GenBank/DDBJ databases">
        <title>Genome Sequence of the Lactobacillus fermentum strain NCC2970 (CNCM I-5068).</title>
        <authorList>
            <person name="Barretto C."/>
            <person name="Ngom-Bru C."/>
            <person name="Genevaz A."/>
            <person name="Fournier C."/>
            <person name="Moine D."/>
            <person name="Kassam M."/>
            <person name="Iltis A."/>
            <person name="Sagory-Zalkind P."/>
            <person name="Faucherand G."/>
            <person name="Descombes P."/>
            <person name="Duboux S."/>
        </authorList>
    </citation>
    <scope>NUCLEOTIDE SEQUENCE [LARGE SCALE GENOMIC DNA]</scope>
    <source>
        <strain evidence="1 2">NCC2970</strain>
    </source>
</reference>
<dbReference type="EMBL" id="CP017151">
    <property type="protein sequence ID" value="AOR74895.1"/>
    <property type="molecule type" value="Genomic_DNA"/>
</dbReference>
<gene>
    <name evidence="1" type="ORF">LACFE_CDS1445</name>
</gene>
<evidence type="ECO:0000313" key="2">
    <source>
        <dbReference type="Proteomes" id="UP000094714"/>
    </source>
</evidence>
<name>A0A1D7ZYF4_LIMFE</name>
<organism evidence="1 2">
    <name type="scientific">Limosilactobacillus fermentum</name>
    <name type="common">Lactobacillus fermentum</name>
    <dbReference type="NCBI Taxonomy" id="1613"/>
    <lineage>
        <taxon>Bacteria</taxon>
        <taxon>Bacillati</taxon>
        <taxon>Bacillota</taxon>
        <taxon>Bacilli</taxon>
        <taxon>Lactobacillales</taxon>
        <taxon>Lactobacillaceae</taxon>
        <taxon>Limosilactobacillus</taxon>
    </lineage>
</organism>
<accession>A0A1D7ZYF4</accession>